<keyword evidence="15" id="KW-1185">Reference proteome</keyword>
<dbReference type="Proteomes" id="UP000800041">
    <property type="component" value="Unassembled WGS sequence"/>
</dbReference>
<evidence type="ECO:0000259" key="12">
    <source>
        <dbReference type="PROSITE" id="PS50941"/>
    </source>
</evidence>
<feature type="domain" description="GH18" evidence="13">
    <location>
        <begin position="136"/>
        <end position="496"/>
    </location>
</feature>
<keyword evidence="7" id="KW-0119">Carbohydrate metabolism</keyword>
<comment type="similarity">
    <text evidence="2">Belongs to the glycosyl hydrolase 18 family. Chitinase class V subfamily.</text>
</comment>
<evidence type="ECO:0000256" key="9">
    <source>
        <dbReference type="ARBA" id="ARBA00023326"/>
    </source>
</evidence>
<feature type="domain" description="Chitin-binding type-1" evidence="12">
    <location>
        <begin position="80"/>
        <end position="123"/>
    </location>
</feature>
<evidence type="ECO:0000313" key="14">
    <source>
        <dbReference type="EMBL" id="KAF1992565.1"/>
    </source>
</evidence>
<evidence type="ECO:0000256" key="3">
    <source>
        <dbReference type="ARBA" id="ARBA00012729"/>
    </source>
</evidence>
<dbReference type="InterPro" id="IPR001223">
    <property type="entry name" value="Glyco_hydro18_cat"/>
</dbReference>
<dbReference type="InterPro" id="IPR050314">
    <property type="entry name" value="Glycosyl_Hydrlase_18"/>
</dbReference>
<dbReference type="InterPro" id="IPR011583">
    <property type="entry name" value="Chitinase_II/V-like_cat"/>
</dbReference>
<dbReference type="PROSITE" id="PS50941">
    <property type="entry name" value="CHIT_BIND_I_2"/>
    <property type="match status" value="1"/>
</dbReference>
<evidence type="ECO:0000256" key="6">
    <source>
        <dbReference type="ARBA" id="ARBA00023024"/>
    </source>
</evidence>
<feature type="disulfide bond" evidence="10">
    <location>
        <begin position="117"/>
        <end position="121"/>
    </location>
</feature>
<proteinExistence type="inferred from homology"/>
<evidence type="ECO:0000259" key="13">
    <source>
        <dbReference type="PROSITE" id="PS51910"/>
    </source>
</evidence>
<dbReference type="Gene3D" id="3.20.20.80">
    <property type="entry name" value="Glycosidases"/>
    <property type="match status" value="1"/>
</dbReference>
<reference evidence="14" key="1">
    <citation type="journal article" date="2020" name="Stud. Mycol.">
        <title>101 Dothideomycetes genomes: a test case for predicting lifestyles and emergence of pathogens.</title>
        <authorList>
            <person name="Haridas S."/>
            <person name="Albert R."/>
            <person name="Binder M."/>
            <person name="Bloem J."/>
            <person name="Labutti K."/>
            <person name="Salamov A."/>
            <person name="Andreopoulos B."/>
            <person name="Baker S."/>
            <person name="Barry K."/>
            <person name="Bills G."/>
            <person name="Bluhm B."/>
            <person name="Cannon C."/>
            <person name="Castanera R."/>
            <person name="Culley D."/>
            <person name="Daum C."/>
            <person name="Ezra D."/>
            <person name="Gonzalez J."/>
            <person name="Henrissat B."/>
            <person name="Kuo A."/>
            <person name="Liang C."/>
            <person name="Lipzen A."/>
            <person name="Lutzoni F."/>
            <person name="Magnuson J."/>
            <person name="Mondo S."/>
            <person name="Nolan M."/>
            <person name="Ohm R."/>
            <person name="Pangilinan J."/>
            <person name="Park H.-J."/>
            <person name="Ramirez L."/>
            <person name="Alfaro M."/>
            <person name="Sun H."/>
            <person name="Tritt A."/>
            <person name="Yoshinaga Y."/>
            <person name="Zwiers L.-H."/>
            <person name="Turgeon B."/>
            <person name="Goodwin S."/>
            <person name="Spatafora J."/>
            <person name="Crous P."/>
            <person name="Grigoriev I."/>
        </authorList>
    </citation>
    <scope>NUCLEOTIDE SEQUENCE</scope>
    <source>
        <strain evidence="14">CBS 113979</strain>
    </source>
</reference>
<feature type="disulfide bond" evidence="10">
    <location>
        <begin position="99"/>
        <end position="113"/>
    </location>
</feature>
<evidence type="ECO:0000313" key="15">
    <source>
        <dbReference type="Proteomes" id="UP000800041"/>
    </source>
</evidence>
<dbReference type="SMART" id="SM00270">
    <property type="entry name" value="ChtBD1"/>
    <property type="match status" value="2"/>
</dbReference>
<dbReference type="SMART" id="SM00636">
    <property type="entry name" value="Glyco_18"/>
    <property type="match status" value="1"/>
</dbReference>
<dbReference type="SUPFAM" id="SSF51445">
    <property type="entry name" value="(Trans)glycosidases"/>
    <property type="match status" value="1"/>
</dbReference>
<dbReference type="InterPro" id="IPR001002">
    <property type="entry name" value="Chitin-bd_1"/>
</dbReference>
<dbReference type="GO" id="GO:0006032">
    <property type="term" value="P:chitin catabolic process"/>
    <property type="evidence" value="ECO:0007669"/>
    <property type="project" value="UniProtKB-KW"/>
</dbReference>
<dbReference type="OrthoDB" id="73875at2759"/>
<evidence type="ECO:0000256" key="1">
    <source>
        <dbReference type="ARBA" id="ARBA00000822"/>
    </source>
</evidence>
<accession>A0A6G1HHD3</accession>
<feature type="disulfide bond" evidence="10">
    <location>
        <begin position="94"/>
        <end position="106"/>
    </location>
</feature>
<dbReference type="InterPro" id="IPR036861">
    <property type="entry name" value="Endochitinase-like_sf"/>
</dbReference>
<dbReference type="EMBL" id="ML977137">
    <property type="protein sequence ID" value="KAF1992565.1"/>
    <property type="molecule type" value="Genomic_DNA"/>
</dbReference>
<evidence type="ECO:0000256" key="4">
    <source>
        <dbReference type="ARBA" id="ARBA00022669"/>
    </source>
</evidence>
<dbReference type="GO" id="GO:0008061">
    <property type="term" value="F:chitin binding"/>
    <property type="evidence" value="ECO:0007669"/>
    <property type="project" value="UniProtKB-UniRule"/>
</dbReference>
<keyword evidence="8 11" id="KW-0326">Glycosidase</keyword>
<name>A0A6G1HHD3_9PEZI</name>
<dbReference type="InterPro" id="IPR029070">
    <property type="entry name" value="Chitinase_insertion_sf"/>
</dbReference>
<dbReference type="GO" id="GO:0008843">
    <property type="term" value="F:endochitinase activity"/>
    <property type="evidence" value="ECO:0007669"/>
    <property type="project" value="UniProtKB-EC"/>
</dbReference>
<keyword evidence="5 11" id="KW-0378">Hydrolase</keyword>
<evidence type="ECO:0000256" key="5">
    <source>
        <dbReference type="ARBA" id="ARBA00022801"/>
    </source>
</evidence>
<dbReference type="Gene3D" id="3.30.60.10">
    <property type="entry name" value="Endochitinase-like"/>
    <property type="match status" value="1"/>
</dbReference>
<dbReference type="PANTHER" id="PTHR11177">
    <property type="entry name" value="CHITINASE"/>
    <property type="match status" value="1"/>
</dbReference>
<gene>
    <name evidence="14" type="ORF">K402DRAFT_9134</name>
</gene>
<dbReference type="SUPFAM" id="SSF57016">
    <property type="entry name" value="Plant lectins/antimicrobial peptides"/>
    <property type="match status" value="1"/>
</dbReference>
<dbReference type="PANTHER" id="PTHR11177:SF397">
    <property type="entry name" value="CHITINASE"/>
    <property type="match status" value="1"/>
</dbReference>
<dbReference type="SUPFAM" id="SSF54556">
    <property type="entry name" value="Chitinase insertion domain"/>
    <property type="match status" value="1"/>
</dbReference>
<sequence length="1287" mass="142529">MAQSLPGGVSLFGFQPFDSPALLAGEGNHHVTPWNLTSRFVTGCDAQNPCSNGECCSSSGVCGFGPVHCNFGCLSNCRATAECGEFAGEPGKRCSEGACCSQDGLCGTSTKHCGTGCQSNCATPKRPQASPGDVHDRIVGYWEAWNMGNNQCGQMDPTQIPVEGLTHLVLAYAYINPEDLRIAPMPGLDDSLFHQIPELKSRNPDLKVFISIGGWSFTNEGAETRTVLSRICESGISMRNFANSVNLFLSHYGFDGVDIDWEFPGAPDRGGSNEDFTYFPNLLAAIRSTTAFRKLGYGLSITIPSHAWYLRWYKLDNIVLYTDFINMMSYDLHSAWERPNPGVAEVYGHTNLTEIDSAISILLQHGANASMINLGIAFYSRTFQLRDFNCKTPGCAFVGPGGKGICTNTPGILSFREMMDVVTLSEERDIYRFYDEEAAINYMVYHHDFWISYDNPQSFQAKIDFANGRGLGGLHIWSIDMDTDDLHALKTITGRDDLRKPPGMSSTLENFNVNDCRVTDCGGSCSAGEQLMVKTNLGPGGGCPNGHKDSRQRSYCCPQYGAPDPSTCQWYGSGGQCYGQCHDNEILMLEDDFGGASHCDSPLKKVWCCPATRGDQAVRNCVARPQGQCTGEKPQSLTTFGNYNDKHELCCPDKPKFNNCAWYGSGISCSGNRCPAGQVQLMRHEYGDGWGCSMSRQKAFCCDPPVEGSAFVPVPLTRLFPDRYLQDIEDAVYAESFDEDNRFQHPSPPSLIAHDPNQESFAWIVLASETVEDLVSFDKRDGSHLELFDCPDVHPDDHSPQRARAVCIHDALGNCEEILQGGATGTIIRLPEHCTDSSYVRAVNFSLSSNQTLASHLVKLKRAVPDYRVYDLEFDYDFKNLRRDGGEIYFRVDASNHPGYWDAVVAPPRDMSRKRGEERAEERGLRSRDNWREFDRRWLEETHPEKWAGKFDTVLHDGGEQNGGLEMKTALRQALYSARHVCEGMEDAHLEVKARASYSSKVDYGMSFMGALKNFEFSEAYGYIRELVPEFWFDASIEGRAKFDFQSPFVTLYGESVLPLAGFNIKGIIELSPYHSIEAQLGATGVYSGSTHISAKLAAEGNIDHYIPPSLDPLPRGGPYHRFADVPRPSLHAKVTADYDGSVVLTLRPTFGYGVSLTYRGTHLAETTIESSMRVDTILQTFKDDPDCDGARTRITLDYSAQLEIVNPIRPWASSRDGNIYPLYHGISTPFVGECLQWGADASGESTEENFTVSSVEKRANENLVFDFNQLFIACPTDKDSEDGDCR</sequence>
<evidence type="ECO:0000256" key="11">
    <source>
        <dbReference type="RuleBase" id="RU000489"/>
    </source>
</evidence>
<comment type="caution">
    <text evidence="10">Lacks conserved residue(s) required for the propagation of feature annotation.</text>
</comment>
<keyword evidence="10" id="KW-1015">Disulfide bond</keyword>
<dbReference type="PROSITE" id="PS51910">
    <property type="entry name" value="GH18_2"/>
    <property type="match status" value="1"/>
</dbReference>
<protein>
    <recommendedName>
        <fullName evidence="3">chitinase</fullName>
        <ecNumber evidence="3">3.2.1.14</ecNumber>
    </recommendedName>
</protein>
<evidence type="ECO:0000256" key="10">
    <source>
        <dbReference type="PROSITE-ProRule" id="PRU00261"/>
    </source>
</evidence>
<dbReference type="InterPro" id="IPR001579">
    <property type="entry name" value="Glyco_hydro_18_chit_AS"/>
</dbReference>
<dbReference type="PROSITE" id="PS01095">
    <property type="entry name" value="GH18_1"/>
    <property type="match status" value="1"/>
</dbReference>
<dbReference type="CDD" id="cd00035">
    <property type="entry name" value="ChtBD1"/>
    <property type="match status" value="1"/>
</dbReference>
<dbReference type="GO" id="GO:0000272">
    <property type="term" value="P:polysaccharide catabolic process"/>
    <property type="evidence" value="ECO:0007669"/>
    <property type="project" value="UniProtKB-KW"/>
</dbReference>
<dbReference type="InterPro" id="IPR017853">
    <property type="entry name" value="GH"/>
</dbReference>
<comment type="catalytic activity">
    <reaction evidence="1">
        <text>Random endo-hydrolysis of N-acetyl-beta-D-glucosaminide (1-&gt;4)-beta-linkages in chitin and chitodextrins.</text>
        <dbReference type="EC" id="3.2.1.14"/>
    </reaction>
</comment>
<dbReference type="Gene3D" id="3.10.50.10">
    <property type="match status" value="1"/>
</dbReference>
<dbReference type="EC" id="3.2.1.14" evidence="3"/>
<keyword evidence="6" id="KW-0146">Chitin degradation</keyword>
<evidence type="ECO:0000256" key="2">
    <source>
        <dbReference type="ARBA" id="ARBA00008682"/>
    </source>
</evidence>
<dbReference type="Pfam" id="PF00704">
    <property type="entry name" value="Glyco_hydro_18"/>
    <property type="match status" value="1"/>
</dbReference>
<keyword evidence="4 10" id="KW-0147">Chitin-binding</keyword>
<dbReference type="Pfam" id="PF00187">
    <property type="entry name" value="Chitin_bind_1"/>
    <property type="match status" value="1"/>
</dbReference>
<keyword evidence="9" id="KW-0624">Polysaccharide degradation</keyword>
<organism evidence="14 15">
    <name type="scientific">Aulographum hederae CBS 113979</name>
    <dbReference type="NCBI Taxonomy" id="1176131"/>
    <lineage>
        <taxon>Eukaryota</taxon>
        <taxon>Fungi</taxon>
        <taxon>Dikarya</taxon>
        <taxon>Ascomycota</taxon>
        <taxon>Pezizomycotina</taxon>
        <taxon>Dothideomycetes</taxon>
        <taxon>Pleosporomycetidae</taxon>
        <taxon>Aulographales</taxon>
        <taxon>Aulographaceae</taxon>
    </lineage>
</organism>
<evidence type="ECO:0000256" key="7">
    <source>
        <dbReference type="ARBA" id="ARBA00023277"/>
    </source>
</evidence>
<evidence type="ECO:0000256" key="8">
    <source>
        <dbReference type="ARBA" id="ARBA00023295"/>
    </source>
</evidence>